<keyword evidence="2 4" id="KW-0238">DNA-binding</keyword>
<proteinExistence type="predicted"/>
<protein>
    <submittedName>
        <fullName evidence="6">TetR/AcrR family transcriptional regulator</fullName>
    </submittedName>
</protein>
<dbReference type="InterPro" id="IPR050109">
    <property type="entry name" value="HTH-type_TetR-like_transc_reg"/>
</dbReference>
<feature type="DNA-binding region" description="H-T-H motif" evidence="4">
    <location>
        <begin position="33"/>
        <end position="52"/>
    </location>
</feature>
<evidence type="ECO:0000256" key="4">
    <source>
        <dbReference type="PROSITE-ProRule" id="PRU00335"/>
    </source>
</evidence>
<dbReference type="PROSITE" id="PS50977">
    <property type="entry name" value="HTH_TETR_2"/>
    <property type="match status" value="1"/>
</dbReference>
<organism evidence="6 7">
    <name type="scientific">Saccharothrix xinjiangensis</name>
    <dbReference type="NCBI Taxonomy" id="204798"/>
    <lineage>
        <taxon>Bacteria</taxon>
        <taxon>Bacillati</taxon>
        <taxon>Actinomycetota</taxon>
        <taxon>Actinomycetes</taxon>
        <taxon>Pseudonocardiales</taxon>
        <taxon>Pseudonocardiaceae</taxon>
        <taxon>Saccharothrix</taxon>
    </lineage>
</organism>
<evidence type="ECO:0000313" key="7">
    <source>
        <dbReference type="Proteomes" id="UP001595833"/>
    </source>
</evidence>
<dbReference type="EMBL" id="JBHSJB010000017">
    <property type="protein sequence ID" value="MFC5055849.1"/>
    <property type="molecule type" value="Genomic_DNA"/>
</dbReference>
<dbReference type="InterPro" id="IPR001647">
    <property type="entry name" value="HTH_TetR"/>
</dbReference>
<comment type="caution">
    <text evidence="6">The sequence shown here is derived from an EMBL/GenBank/DDBJ whole genome shotgun (WGS) entry which is preliminary data.</text>
</comment>
<gene>
    <name evidence="6" type="ORF">ACFPFM_19070</name>
</gene>
<dbReference type="Gene3D" id="1.10.10.60">
    <property type="entry name" value="Homeodomain-like"/>
    <property type="match status" value="1"/>
</dbReference>
<evidence type="ECO:0000256" key="3">
    <source>
        <dbReference type="ARBA" id="ARBA00023163"/>
    </source>
</evidence>
<dbReference type="PROSITE" id="PS01081">
    <property type="entry name" value="HTH_TETR_1"/>
    <property type="match status" value="1"/>
</dbReference>
<evidence type="ECO:0000256" key="2">
    <source>
        <dbReference type="ARBA" id="ARBA00023125"/>
    </source>
</evidence>
<dbReference type="Pfam" id="PF00440">
    <property type="entry name" value="TetR_N"/>
    <property type="match status" value="1"/>
</dbReference>
<reference evidence="7" key="1">
    <citation type="journal article" date="2019" name="Int. J. Syst. Evol. Microbiol.">
        <title>The Global Catalogue of Microorganisms (GCM) 10K type strain sequencing project: providing services to taxonomists for standard genome sequencing and annotation.</title>
        <authorList>
            <consortium name="The Broad Institute Genomics Platform"/>
            <consortium name="The Broad Institute Genome Sequencing Center for Infectious Disease"/>
            <person name="Wu L."/>
            <person name="Ma J."/>
        </authorList>
    </citation>
    <scope>NUCLEOTIDE SEQUENCE [LARGE SCALE GENOMIC DNA]</scope>
    <source>
        <strain evidence="7">KCTC 12848</strain>
    </source>
</reference>
<dbReference type="PANTHER" id="PTHR30055:SF238">
    <property type="entry name" value="MYCOFACTOCIN BIOSYNTHESIS TRANSCRIPTIONAL REGULATOR MFTR-RELATED"/>
    <property type="match status" value="1"/>
</dbReference>
<feature type="domain" description="HTH tetR-type" evidence="5">
    <location>
        <begin position="10"/>
        <end position="70"/>
    </location>
</feature>
<evidence type="ECO:0000259" key="5">
    <source>
        <dbReference type="PROSITE" id="PS50977"/>
    </source>
</evidence>
<sequence length="198" mass="21090">MSGLRERKKQATRAALADAALRLCVAHGLDGVTVEQVATEAGVSLRTFFNYFSSKEEAVVAGDVATAAAFVRAFAERPAAEPVLDALRWALVEVVPEHVDQDRVALRRALRGTPALLPHQIAAFAAQERELAAAVAARAGVDADADLYPALLAATVMATLRVVVGRWLDTTDPPRLVDLIDVLVDRLRTGFAEPAAVS</sequence>
<accession>A0ABV9XZV3</accession>
<dbReference type="InterPro" id="IPR023772">
    <property type="entry name" value="DNA-bd_HTH_TetR-type_CS"/>
</dbReference>
<dbReference type="Proteomes" id="UP001595833">
    <property type="component" value="Unassembled WGS sequence"/>
</dbReference>
<keyword evidence="7" id="KW-1185">Reference proteome</keyword>
<keyword evidence="3" id="KW-0804">Transcription</keyword>
<dbReference type="Gene3D" id="1.10.357.10">
    <property type="entry name" value="Tetracycline Repressor, domain 2"/>
    <property type="match status" value="1"/>
</dbReference>
<dbReference type="InterPro" id="IPR009057">
    <property type="entry name" value="Homeodomain-like_sf"/>
</dbReference>
<evidence type="ECO:0000313" key="6">
    <source>
        <dbReference type="EMBL" id="MFC5055849.1"/>
    </source>
</evidence>
<dbReference type="RefSeq" id="WP_344040846.1">
    <property type="nucleotide sequence ID" value="NZ_BAAAKE010000025.1"/>
</dbReference>
<dbReference type="SUPFAM" id="SSF46689">
    <property type="entry name" value="Homeodomain-like"/>
    <property type="match status" value="1"/>
</dbReference>
<keyword evidence="1" id="KW-0805">Transcription regulation</keyword>
<dbReference type="PRINTS" id="PR00455">
    <property type="entry name" value="HTHTETR"/>
</dbReference>
<name>A0ABV9XZV3_9PSEU</name>
<dbReference type="PANTHER" id="PTHR30055">
    <property type="entry name" value="HTH-TYPE TRANSCRIPTIONAL REGULATOR RUTR"/>
    <property type="match status" value="1"/>
</dbReference>
<evidence type="ECO:0000256" key="1">
    <source>
        <dbReference type="ARBA" id="ARBA00023015"/>
    </source>
</evidence>
<dbReference type="Pfam" id="PF17754">
    <property type="entry name" value="TetR_C_14"/>
    <property type="match status" value="1"/>
</dbReference>
<dbReference type="InterPro" id="IPR041347">
    <property type="entry name" value="MftR_C"/>
</dbReference>